<organism evidence="1 2">
    <name type="scientific">Dendrothele bispora (strain CBS 962.96)</name>
    <dbReference type="NCBI Taxonomy" id="1314807"/>
    <lineage>
        <taxon>Eukaryota</taxon>
        <taxon>Fungi</taxon>
        <taxon>Dikarya</taxon>
        <taxon>Basidiomycota</taxon>
        <taxon>Agaricomycotina</taxon>
        <taxon>Agaricomycetes</taxon>
        <taxon>Agaricomycetidae</taxon>
        <taxon>Agaricales</taxon>
        <taxon>Agaricales incertae sedis</taxon>
        <taxon>Dendrothele</taxon>
    </lineage>
</organism>
<dbReference type="AlphaFoldDB" id="A0A4S8LHS5"/>
<protein>
    <submittedName>
        <fullName evidence="1">Uncharacterized protein</fullName>
    </submittedName>
</protein>
<sequence length="174" mass="18988">METFYDFRTIRFCFRFQSTSSAPFLLNLDTSVSVPVELAEISTTNASNLDSIIATSSKGPPGKFYAKEGALKVLDTLRSGGSSARIIPSGAATDQQKTDFERFFQRLSQDELFIALGGSDVLAFCSSDSALISQRLNLPSALISRTGNVLVSRVSIESYTAYANAIMEVDSERW</sequence>
<evidence type="ECO:0000313" key="1">
    <source>
        <dbReference type="EMBL" id="THU88410.1"/>
    </source>
</evidence>
<gene>
    <name evidence="1" type="ORF">K435DRAFT_314458</name>
</gene>
<accession>A0A4S8LHS5</accession>
<name>A0A4S8LHS5_DENBC</name>
<dbReference type="Proteomes" id="UP000297245">
    <property type="component" value="Unassembled WGS sequence"/>
</dbReference>
<proteinExistence type="predicted"/>
<dbReference type="EMBL" id="ML179410">
    <property type="protein sequence ID" value="THU88410.1"/>
    <property type="molecule type" value="Genomic_DNA"/>
</dbReference>
<keyword evidence="2" id="KW-1185">Reference proteome</keyword>
<evidence type="ECO:0000313" key="2">
    <source>
        <dbReference type="Proteomes" id="UP000297245"/>
    </source>
</evidence>
<reference evidence="1 2" key="1">
    <citation type="journal article" date="2019" name="Nat. Ecol. Evol.">
        <title>Megaphylogeny resolves global patterns of mushroom evolution.</title>
        <authorList>
            <person name="Varga T."/>
            <person name="Krizsan K."/>
            <person name="Foldi C."/>
            <person name="Dima B."/>
            <person name="Sanchez-Garcia M."/>
            <person name="Sanchez-Ramirez S."/>
            <person name="Szollosi G.J."/>
            <person name="Szarkandi J.G."/>
            <person name="Papp V."/>
            <person name="Albert L."/>
            <person name="Andreopoulos W."/>
            <person name="Angelini C."/>
            <person name="Antonin V."/>
            <person name="Barry K.W."/>
            <person name="Bougher N.L."/>
            <person name="Buchanan P."/>
            <person name="Buyck B."/>
            <person name="Bense V."/>
            <person name="Catcheside P."/>
            <person name="Chovatia M."/>
            <person name="Cooper J."/>
            <person name="Damon W."/>
            <person name="Desjardin D."/>
            <person name="Finy P."/>
            <person name="Geml J."/>
            <person name="Haridas S."/>
            <person name="Hughes K."/>
            <person name="Justo A."/>
            <person name="Karasinski D."/>
            <person name="Kautmanova I."/>
            <person name="Kiss B."/>
            <person name="Kocsube S."/>
            <person name="Kotiranta H."/>
            <person name="LaButti K.M."/>
            <person name="Lechner B.E."/>
            <person name="Liimatainen K."/>
            <person name="Lipzen A."/>
            <person name="Lukacs Z."/>
            <person name="Mihaltcheva S."/>
            <person name="Morgado L.N."/>
            <person name="Niskanen T."/>
            <person name="Noordeloos M.E."/>
            <person name="Ohm R.A."/>
            <person name="Ortiz-Santana B."/>
            <person name="Ovrebo C."/>
            <person name="Racz N."/>
            <person name="Riley R."/>
            <person name="Savchenko A."/>
            <person name="Shiryaev A."/>
            <person name="Soop K."/>
            <person name="Spirin V."/>
            <person name="Szebenyi C."/>
            <person name="Tomsovsky M."/>
            <person name="Tulloss R.E."/>
            <person name="Uehling J."/>
            <person name="Grigoriev I.V."/>
            <person name="Vagvolgyi C."/>
            <person name="Papp T."/>
            <person name="Martin F.M."/>
            <person name="Miettinen O."/>
            <person name="Hibbett D.S."/>
            <person name="Nagy L.G."/>
        </authorList>
    </citation>
    <scope>NUCLEOTIDE SEQUENCE [LARGE SCALE GENOMIC DNA]</scope>
    <source>
        <strain evidence="1 2">CBS 962.96</strain>
    </source>
</reference>
<dbReference type="OrthoDB" id="2447764at2759"/>